<dbReference type="Pfam" id="PF10322">
    <property type="entry name" value="7TM_GPCR_Sru"/>
    <property type="match status" value="1"/>
</dbReference>
<reference evidence="2 3" key="1">
    <citation type="journal article" date="1998" name="Science">
        <title>Genome sequence of the nematode C. elegans: a platform for investigating biology.</title>
        <authorList>
            <consortium name="The C. elegans sequencing consortium"/>
            <person name="Sulson J.E."/>
            <person name="Waterston R."/>
        </authorList>
    </citation>
    <scope>NUCLEOTIDE SEQUENCE [LARGE SCALE GENOMIC DNA]</scope>
    <source>
        <strain evidence="2 3">Bristol N2</strain>
    </source>
</reference>
<dbReference type="UCSC" id="F31F4.14">
    <property type="organism name" value="c. elegans"/>
</dbReference>
<dbReference type="EMBL" id="BX284605">
    <property type="protein sequence ID" value="CCD70339.1"/>
    <property type="molecule type" value="Genomic_DNA"/>
</dbReference>
<feature type="transmembrane region" description="Helical" evidence="1">
    <location>
        <begin position="67"/>
        <end position="89"/>
    </location>
</feature>
<feature type="transmembrane region" description="Helical" evidence="1">
    <location>
        <begin position="251"/>
        <end position="276"/>
    </location>
</feature>
<evidence type="ECO:0000313" key="2">
    <source>
        <dbReference type="EMBL" id="CCD70339.1"/>
    </source>
</evidence>
<proteinExistence type="predicted"/>
<dbReference type="PhylomeDB" id="O17134"/>
<dbReference type="CTD" id="185172"/>
<dbReference type="PaxDb" id="6239-F31F4.14"/>
<dbReference type="RefSeq" id="NP_503289.2">
    <property type="nucleotide sequence ID" value="NM_070888.2"/>
</dbReference>
<organism evidence="2 3">
    <name type="scientific">Caenorhabditis elegans</name>
    <dbReference type="NCBI Taxonomy" id="6239"/>
    <lineage>
        <taxon>Eukaryota</taxon>
        <taxon>Metazoa</taxon>
        <taxon>Ecdysozoa</taxon>
        <taxon>Nematoda</taxon>
        <taxon>Chromadorea</taxon>
        <taxon>Rhabditida</taxon>
        <taxon>Rhabditina</taxon>
        <taxon>Rhabditomorpha</taxon>
        <taxon>Rhabditoidea</taxon>
        <taxon>Rhabditidae</taxon>
        <taxon>Peloderinae</taxon>
        <taxon>Caenorhabditis</taxon>
    </lineage>
</organism>
<keyword evidence="1" id="KW-0812">Transmembrane</keyword>
<dbReference type="WormBase" id="F31F4.14a">
    <property type="protein sequence ID" value="CE33285"/>
    <property type="gene ID" value="WBGene00005688"/>
    <property type="gene designation" value="sru-25"/>
</dbReference>
<keyword evidence="1" id="KW-0472">Membrane</keyword>
<accession>O17134</accession>
<feature type="transmembrane region" description="Helical" evidence="1">
    <location>
        <begin position="212"/>
        <end position="230"/>
    </location>
</feature>
<dbReference type="InParanoid" id="O17134"/>
<evidence type="ECO:0000256" key="1">
    <source>
        <dbReference type="SAM" id="Phobius"/>
    </source>
</evidence>
<dbReference type="PIR" id="T32314">
    <property type="entry name" value="T32314"/>
</dbReference>
<dbReference type="GeneID" id="185172"/>
<name>O17134_CAEEL</name>
<sequence>MISNSTLSPFSIHGHPDFINFEFSFFTIPMLLTITPILYIPATFVVVSRIFSKLFGEFRDKHVNLQLLGVISLSNFMSILFFVSEFLYLRLPMTGLLTNWCASVEPNGYLIVLTVTTYYLNYSLMLFPFLVALLRLNLIVFPSQHRKINETILKISIPIVFIYPFFFTFFMFTGSGYCTYMDYFLSSGALVMRITETLFGITNTYPLMFNTFFWFSTSFTINLILIWKLIHYKLTLSAHAKSQKPHKAEISLTLTTISMTCSYLTNGMITICGLFFPRVVLYLIVLRPFTNDLEICLVPWVLYLTHPIFVKKKESDNIILVSSVEKLQA</sequence>
<dbReference type="PANTHER" id="PTHR46045:SF7">
    <property type="entry name" value="SERPENTINE RECEPTOR, CLASS U"/>
    <property type="match status" value="1"/>
</dbReference>
<protein>
    <submittedName>
        <fullName evidence="2">Serpentine Receptor, class U</fullName>
    </submittedName>
</protein>
<dbReference type="Proteomes" id="UP000001940">
    <property type="component" value="Chromosome V"/>
</dbReference>
<dbReference type="HOGENOM" id="CLU_049496_0_0_1"/>
<dbReference type="InterPro" id="IPR003839">
    <property type="entry name" value="7TM_GPCR_serpentine_rcpt_Sru"/>
</dbReference>
<feature type="transmembrane region" description="Helical" evidence="1">
    <location>
        <begin position="155"/>
        <end position="177"/>
    </location>
</feature>
<dbReference type="ExpressionAtlas" id="O17134">
    <property type="expression patterns" value="differential"/>
</dbReference>
<keyword evidence="3" id="KW-1185">Reference proteome</keyword>
<dbReference type="AlphaFoldDB" id="O17134"/>
<dbReference type="OrthoDB" id="5890929at2759"/>
<dbReference type="OMA" id="LLTNWCA"/>
<feature type="transmembrane region" description="Helical" evidence="1">
    <location>
        <begin position="109"/>
        <end position="134"/>
    </location>
</feature>
<keyword evidence="1" id="KW-1133">Transmembrane helix</keyword>
<feature type="transmembrane region" description="Helical" evidence="1">
    <location>
        <begin position="23"/>
        <end position="47"/>
    </location>
</feature>
<evidence type="ECO:0000313" key="4">
    <source>
        <dbReference type="WormBase" id="F31F4.14a"/>
    </source>
</evidence>
<gene>
    <name evidence="2 4" type="primary">sru-25</name>
    <name evidence="2" type="ORF">CELE_F31F4.14</name>
    <name evidence="4" type="ORF">F31F4.14</name>
</gene>
<evidence type="ECO:0000313" key="3">
    <source>
        <dbReference type="Proteomes" id="UP000001940"/>
    </source>
</evidence>
<dbReference type="AGR" id="WB:WBGene00005688"/>
<dbReference type="PANTHER" id="PTHR46045">
    <property type="entry name" value="SERPENTINE RECEPTOR, CLASS U-RELATED"/>
    <property type="match status" value="1"/>
</dbReference>
<keyword evidence="2" id="KW-0675">Receptor</keyword>
<dbReference type="FunCoup" id="O17134">
    <property type="interactions" value="9"/>
</dbReference>